<sequence length="79" mass="8134">MNTPFQSAPVRNNPTPRTPNAEIKVAGEDGEGLLGAAELVGFLVEGGQARGQFLNAGPQVLGSAGDLAFAGVDSIQERR</sequence>
<feature type="region of interest" description="Disordered" evidence="1">
    <location>
        <begin position="1"/>
        <end position="21"/>
    </location>
</feature>
<organism evidence="2">
    <name type="scientific">Streptomyces sp. R41</name>
    <dbReference type="NCBI Taxonomy" id="3238632"/>
    <lineage>
        <taxon>Bacteria</taxon>
        <taxon>Bacillati</taxon>
        <taxon>Actinomycetota</taxon>
        <taxon>Actinomycetes</taxon>
        <taxon>Kitasatosporales</taxon>
        <taxon>Streptomycetaceae</taxon>
        <taxon>Streptomyces</taxon>
    </lineage>
</organism>
<feature type="compositionally biased region" description="Polar residues" evidence="1">
    <location>
        <begin position="1"/>
        <end position="10"/>
    </location>
</feature>
<name>A0AB39RQP8_9ACTN</name>
<dbReference type="AlphaFoldDB" id="A0AB39RQP8"/>
<accession>A0AB39RQP8</accession>
<feature type="compositionally biased region" description="Low complexity" evidence="1">
    <location>
        <begin position="11"/>
        <end position="20"/>
    </location>
</feature>
<reference evidence="2" key="1">
    <citation type="submission" date="2024-07" db="EMBL/GenBank/DDBJ databases">
        <authorList>
            <person name="Yu S.T."/>
        </authorList>
    </citation>
    <scope>NUCLEOTIDE SEQUENCE</scope>
    <source>
        <strain evidence="2">R41</strain>
    </source>
</reference>
<gene>
    <name evidence="2" type="ORF">AB5J53_44450</name>
</gene>
<evidence type="ECO:0000256" key="1">
    <source>
        <dbReference type="SAM" id="MobiDB-lite"/>
    </source>
</evidence>
<proteinExistence type="predicted"/>
<dbReference type="RefSeq" id="WP_369251257.1">
    <property type="nucleotide sequence ID" value="NZ_CP163443.1"/>
</dbReference>
<dbReference type="EMBL" id="CP163443">
    <property type="protein sequence ID" value="XDQ58200.1"/>
    <property type="molecule type" value="Genomic_DNA"/>
</dbReference>
<protein>
    <submittedName>
        <fullName evidence="2">Uncharacterized protein</fullName>
    </submittedName>
</protein>
<evidence type="ECO:0000313" key="2">
    <source>
        <dbReference type="EMBL" id="XDQ58200.1"/>
    </source>
</evidence>